<name>A0A9W9ZJP5_9CNID</name>
<accession>A0A9W9ZJP5</accession>
<comment type="caution">
    <text evidence="1">The sequence shown here is derived from an EMBL/GenBank/DDBJ whole genome shotgun (WGS) entry which is preliminary data.</text>
</comment>
<proteinExistence type="predicted"/>
<organism evidence="1 2">
    <name type="scientific">Desmophyllum pertusum</name>
    <dbReference type="NCBI Taxonomy" id="174260"/>
    <lineage>
        <taxon>Eukaryota</taxon>
        <taxon>Metazoa</taxon>
        <taxon>Cnidaria</taxon>
        <taxon>Anthozoa</taxon>
        <taxon>Hexacorallia</taxon>
        <taxon>Scleractinia</taxon>
        <taxon>Caryophylliina</taxon>
        <taxon>Caryophylliidae</taxon>
        <taxon>Desmophyllum</taxon>
    </lineage>
</organism>
<protein>
    <submittedName>
        <fullName evidence="1">Uncharacterized protein</fullName>
    </submittedName>
</protein>
<dbReference type="Proteomes" id="UP001163046">
    <property type="component" value="Unassembled WGS sequence"/>
</dbReference>
<dbReference type="OrthoDB" id="5985440at2759"/>
<dbReference type="EMBL" id="MU825910">
    <property type="protein sequence ID" value="KAJ7382942.1"/>
    <property type="molecule type" value="Genomic_DNA"/>
</dbReference>
<gene>
    <name evidence="1" type="ORF">OS493_031718</name>
</gene>
<keyword evidence="2" id="KW-1185">Reference proteome</keyword>
<dbReference type="AlphaFoldDB" id="A0A9W9ZJP5"/>
<dbReference type="Gene3D" id="2.10.25.10">
    <property type="entry name" value="Laminin"/>
    <property type="match status" value="1"/>
</dbReference>
<evidence type="ECO:0000313" key="1">
    <source>
        <dbReference type="EMBL" id="KAJ7382942.1"/>
    </source>
</evidence>
<evidence type="ECO:0000313" key="2">
    <source>
        <dbReference type="Proteomes" id="UP001163046"/>
    </source>
</evidence>
<sequence>MTPSNPRPALPDVCKQLIFAMSSVIYDGGKRELPLWVLYWRVNCDPSGTRRDVNGTLICDSVGGQCECKSNVIVRDATAVHQDRLGLDHKVAVVGETKQNAVQAQ</sequence>
<dbReference type="InterPro" id="IPR002049">
    <property type="entry name" value="LE_dom"/>
</dbReference>
<reference evidence="1" key="1">
    <citation type="submission" date="2023-01" db="EMBL/GenBank/DDBJ databases">
        <title>Genome assembly of the deep-sea coral Lophelia pertusa.</title>
        <authorList>
            <person name="Herrera S."/>
            <person name="Cordes E."/>
        </authorList>
    </citation>
    <scope>NUCLEOTIDE SEQUENCE</scope>
    <source>
        <strain evidence="1">USNM1676648</strain>
        <tissue evidence="1">Polyp</tissue>
    </source>
</reference>
<dbReference type="CDD" id="cd00055">
    <property type="entry name" value="EGF_Lam"/>
    <property type="match status" value="1"/>
</dbReference>